<sequence length="312" mass="32071">MKVAITGSTGLLGSALARSLTDDGHRVVRLVRRPARTGDEARWDPDNGTVDTGPLAGADAVVHLAGAPLGPARWTTARRRAIRQSRVAGTRTLAAALAGMDAPPGRLLSGSAVGYYGDTGDQAVDESGDKGQGFLSDVCRDWERATAEAEEAGIATAHLRTGVALSGSGGLLGTVLPLFRLGLGGRLGDGRQYMSWISLRDHVGAMRFLLERPDLTGPFDLCAPEPVINAAYTRAVAAAVGRPAPLPVPAFAMRAALGGFADEAALVSQRVLPARLEEAGFAFAHPTLGPALMEAVSEGSGSDGSGSEGSGR</sequence>
<dbReference type="InterPro" id="IPR010099">
    <property type="entry name" value="SDR39U1"/>
</dbReference>
<evidence type="ECO:0000313" key="4">
    <source>
        <dbReference type="EMBL" id="MDA2808660.1"/>
    </source>
</evidence>
<dbReference type="EMBL" id="JAQFWP010000096">
    <property type="protein sequence ID" value="MDA2808660.1"/>
    <property type="molecule type" value="Genomic_DNA"/>
</dbReference>
<reference evidence="4" key="1">
    <citation type="submission" date="2023-01" db="EMBL/GenBank/DDBJ databases">
        <title>Draft genome sequence of Nocardiopsis sp. LSu2-4 isolated from halophytes.</title>
        <authorList>
            <person name="Duangmal K."/>
            <person name="Chantavorakit T."/>
        </authorList>
    </citation>
    <scope>NUCLEOTIDE SEQUENCE</scope>
    <source>
        <strain evidence="4">LSu2-4</strain>
    </source>
</reference>
<dbReference type="Pfam" id="PF08338">
    <property type="entry name" value="DUF1731"/>
    <property type="match status" value="1"/>
</dbReference>
<feature type="domain" description="NAD-dependent epimerase/dehydratase" evidence="2">
    <location>
        <begin position="3"/>
        <end position="122"/>
    </location>
</feature>
<gene>
    <name evidence="4" type="ORF">O4U47_29415</name>
</gene>
<dbReference type="NCBIfam" id="TIGR01777">
    <property type="entry name" value="yfcH"/>
    <property type="match status" value="1"/>
</dbReference>
<keyword evidence="5" id="KW-1185">Reference proteome</keyword>
<dbReference type="InterPro" id="IPR036291">
    <property type="entry name" value="NAD(P)-bd_dom_sf"/>
</dbReference>
<comment type="caution">
    <text evidence="4">The sequence shown here is derived from an EMBL/GenBank/DDBJ whole genome shotgun (WGS) entry which is preliminary data.</text>
</comment>
<organism evidence="4 5">
    <name type="scientific">Nocardiopsis suaedae</name>
    <dbReference type="NCBI Taxonomy" id="3018444"/>
    <lineage>
        <taxon>Bacteria</taxon>
        <taxon>Bacillati</taxon>
        <taxon>Actinomycetota</taxon>
        <taxon>Actinomycetes</taxon>
        <taxon>Streptosporangiales</taxon>
        <taxon>Nocardiopsidaceae</taxon>
        <taxon>Nocardiopsis</taxon>
    </lineage>
</organism>
<dbReference type="InterPro" id="IPR013549">
    <property type="entry name" value="DUF1731"/>
</dbReference>
<dbReference type="PANTHER" id="PTHR11092:SF0">
    <property type="entry name" value="EPIMERASE FAMILY PROTEIN SDR39U1"/>
    <property type="match status" value="1"/>
</dbReference>
<evidence type="ECO:0000313" key="5">
    <source>
        <dbReference type="Proteomes" id="UP001165685"/>
    </source>
</evidence>
<evidence type="ECO:0000259" key="2">
    <source>
        <dbReference type="Pfam" id="PF01370"/>
    </source>
</evidence>
<protein>
    <submittedName>
        <fullName evidence="4">TIGR01777 family oxidoreductase</fullName>
    </submittedName>
</protein>
<feature type="domain" description="DUF1731" evidence="3">
    <location>
        <begin position="248"/>
        <end position="294"/>
    </location>
</feature>
<dbReference type="RefSeq" id="WP_270681248.1">
    <property type="nucleotide sequence ID" value="NZ_JAQFWP010000096.1"/>
</dbReference>
<dbReference type="PANTHER" id="PTHR11092">
    <property type="entry name" value="SUGAR NUCLEOTIDE EPIMERASE RELATED"/>
    <property type="match status" value="1"/>
</dbReference>
<evidence type="ECO:0000259" key="3">
    <source>
        <dbReference type="Pfam" id="PF08338"/>
    </source>
</evidence>
<comment type="similarity">
    <text evidence="1">Belongs to the NAD(P)-dependent epimerase/dehydratase family. SDR39U1 subfamily.</text>
</comment>
<dbReference type="SUPFAM" id="SSF51735">
    <property type="entry name" value="NAD(P)-binding Rossmann-fold domains"/>
    <property type="match status" value="1"/>
</dbReference>
<dbReference type="InterPro" id="IPR001509">
    <property type="entry name" value="Epimerase_deHydtase"/>
</dbReference>
<accession>A0ABT4TVC7</accession>
<name>A0ABT4TVC7_9ACTN</name>
<dbReference type="Proteomes" id="UP001165685">
    <property type="component" value="Unassembled WGS sequence"/>
</dbReference>
<evidence type="ECO:0000256" key="1">
    <source>
        <dbReference type="ARBA" id="ARBA00009353"/>
    </source>
</evidence>
<dbReference type="Pfam" id="PF01370">
    <property type="entry name" value="Epimerase"/>
    <property type="match status" value="1"/>
</dbReference>
<dbReference type="Gene3D" id="3.40.50.720">
    <property type="entry name" value="NAD(P)-binding Rossmann-like Domain"/>
    <property type="match status" value="1"/>
</dbReference>
<proteinExistence type="inferred from homology"/>